<dbReference type="InterPro" id="IPR007159">
    <property type="entry name" value="SpoVT-AbrB_dom"/>
</dbReference>
<sequence length="141" mass="16054">MLVGTYEHKIDSKARIVLPSKFREELGDSVVSTIGIDRCVSLYSRSRWENVMTKLQDLPFSKSKTRGLLRVMLASAHELPVDTAGRVLLPPVLRQHGDLSQDVVFVGVNDHVELWDRDRWNEYREEMVGELSEIAEGVEGF</sequence>
<dbReference type="RefSeq" id="WP_133958687.1">
    <property type="nucleotide sequence ID" value="NZ_SORI01000019.1"/>
</dbReference>
<evidence type="ECO:0000256" key="1">
    <source>
        <dbReference type="ARBA" id="ARBA00013860"/>
    </source>
</evidence>
<keyword evidence="2 7" id="KW-0963">Cytoplasm</keyword>
<comment type="subcellular location">
    <subcellularLocation>
        <location evidence="7">Cytoplasm</location>
        <location evidence="7">Nucleoid</location>
    </subcellularLocation>
</comment>
<evidence type="ECO:0000259" key="8">
    <source>
        <dbReference type="PROSITE" id="PS51740"/>
    </source>
</evidence>
<gene>
    <name evidence="7" type="primary">mraZ</name>
    <name evidence="9" type="ORF">C8D99_11932</name>
</gene>
<feature type="domain" description="SpoVT-AbrB" evidence="8">
    <location>
        <begin position="76"/>
        <end position="119"/>
    </location>
</feature>
<evidence type="ECO:0000256" key="7">
    <source>
        <dbReference type="HAMAP-Rule" id="MF_01008"/>
    </source>
</evidence>
<dbReference type="GO" id="GO:0003700">
    <property type="term" value="F:DNA-binding transcription factor activity"/>
    <property type="evidence" value="ECO:0007669"/>
    <property type="project" value="UniProtKB-UniRule"/>
</dbReference>
<dbReference type="Proteomes" id="UP000295066">
    <property type="component" value="Unassembled WGS sequence"/>
</dbReference>
<dbReference type="SUPFAM" id="SSF89447">
    <property type="entry name" value="AbrB/MazE/MraZ-like"/>
    <property type="match status" value="1"/>
</dbReference>
<dbReference type="InterPro" id="IPR037914">
    <property type="entry name" value="SpoVT-AbrB_sf"/>
</dbReference>
<evidence type="ECO:0000256" key="4">
    <source>
        <dbReference type="ARBA" id="ARBA00023015"/>
    </source>
</evidence>
<dbReference type="NCBIfam" id="TIGR00242">
    <property type="entry name" value="division/cell wall cluster transcriptional repressor MraZ"/>
    <property type="match status" value="1"/>
</dbReference>
<evidence type="ECO:0000256" key="5">
    <source>
        <dbReference type="ARBA" id="ARBA00023125"/>
    </source>
</evidence>
<dbReference type="PANTHER" id="PTHR34701:SF1">
    <property type="entry name" value="TRANSCRIPTIONAL REGULATOR MRAZ"/>
    <property type="match status" value="1"/>
</dbReference>
<dbReference type="HAMAP" id="MF_01008">
    <property type="entry name" value="MraZ"/>
    <property type="match status" value="1"/>
</dbReference>
<comment type="caution">
    <text evidence="9">The sequence shown here is derived from an EMBL/GenBank/DDBJ whole genome shotgun (WGS) entry which is preliminary data.</text>
</comment>
<dbReference type="CDD" id="cd16320">
    <property type="entry name" value="MraZ_N"/>
    <property type="match status" value="1"/>
</dbReference>
<dbReference type="EMBL" id="SORI01000019">
    <property type="protein sequence ID" value="TDY56085.1"/>
    <property type="molecule type" value="Genomic_DNA"/>
</dbReference>
<comment type="subunit">
    <text evidence="7">Forms oligomers.</text>
</comment>
<feature type="domain" description="SpoVT-AbrB" evidence="8">
    <location>
        <begin position="5"/>
        <end position="47"/>
    </location>
</feature>
<evidence type="ECO:0000256" key="3">
    <source>
        <dbReference type="ARBA" id="ARBA00022737"/>
    </source>
</evidence>
<protein>
    <recommendedName>
        <fullName evidence="1 7">Transcriptional regulator MraZ</fullName>
    </recommendedName>
</protein>
<dbReference type="PANTHER" id="PTHR34701">
    <property type="entry name" value="TRANSCRIPTIONAL REGULATOR MRAZ"/>
    <property type="match status" value="1"/>
</dbReference>
<dbReference type="OrthoDB" id="9807753at2"/>
<dbReference type="GO" id="GO:0005737">
    <property type="term" value="C:cytoplasm"/>
    <property type="evidence" value="ECO:0007669"/>
    <property type="project" value="UniProtKB-UniRule"/>
</dbReference>
<dbReference type="GO" id="GO:0000976">
    <property type="term" value="F:transcription cis-regulatory region binding"/>
    <property type="evidence" value="ECO:0007669"/>
    <property type="project" value="TreeGrafter"/>
</dbReference>
<reference evidence="9 10" key="1">
    <citation type="submission" date="2019-03" db="EMBL/GenBank/DDBJ databases">
        <title>Genomic Encyclopedia of Type Strains, Phase IV (KMG-IV): sequencing the most valuable type-strain genomes for metagenomic binning, comparative biology and taxonomic classification.</title>
        <authorList>
            <person name="Goeker M."/>
        </authorList>
    </citation>
    <scope>NUCLEOTIDE SEQUENCE [LARGE SCALE GENOMIC DNA]</scope>
    <source>
        <strain evidence="9 10">DSM 25964</strain>
    </source>
</reference>
<evidence type="ECO:0000256" key="6">
    <source>
        <dbReference type="ARBA" id="ARBA00023163"/>
    </source>
</evidence>
<dbReference type="Pfam" id="PF02381">
    <property type="entry name" value="MraZ"/>
    <property type="match status" value="2"/>
</dbReference>
<dbReference type="InterPro" id="IPR038619">
    <property type="entry name" value="MraZ_sf"/>
</dbReference>
<dbReference type="InterPro" id="IPR035644">
    <property type="entry name" value="MraZ_C"/>
</dbReference>
<name>A0A4R8M1R6_9BACT</name>
<dbReference type="GO" id="GO:0009295">
    <property type="term" value="C:nucleoid"/>
    <property type="evidence" value="ECO:0007669"/>
    <property type="project" value="UniProtKB-SubCell"/>
</dbReference>
<dbReference type="GO" id="GO:2000143">
    <property type="term" value="P:negative regulation of DNA-templated transcription initiation"/>
    <property type="evidence" value="ECO:0007669"/>
    <property type="project" value="TreeGrafter"/>
</dbReference>
<keyword evidence="4 7" id="KW-0805">Transcription regulation</keyword>
<proteinExistence type="inferred from homology"/>
<keyword evidence="10" id="KW-1185">Reference proteome</keyword>
<keyword evidence="3" id="KW-0677">Repeat</keyword>
<evidence type="ECO:0000313" key="9">
    <source>
        <dbReference type="EMBL" id="TDY56085.1"/>
    </source>
</evidence>
<evidence type="ECO:0000256" key="2">
    <source>
        <dbReference type="ARBA" id="ARBA00022490"/>
    </source>
</evidence>
<evidence type="ECO:0000313" key="10">
    <source>
        <dbReference type="Proteomes" id="UP000295066"/>
    </source>
</evidence>
<dbReference type="CDD" id="cd16321">
    <property type="entry name" value="MraZ_C"/>
    <property type="match status" value="1"/>
</dbReference>
<dbReference type="InterPro" id="IPR020603">
    <property type="entry name" value="MraZ_dom"/>
</dbReference>
<dbReference type="AlphaFoldDB" id="A0A4R8M1R6"/>
<dbReference type="Gene3D" id="3.40.1550.20">
    <property type="entry name" value="Transcriptional regulator MraZ domain"/>
    <property type="match status" value="1"/>
</dbReference>
<organism evidence="9 10">
    <name type="scientific">Aminivibrio pyruvatiphilus</name>
    <dbReference type="NCBI Taxonomy" id="1005740"/>
    <lineage>
        <taxon>Bacteria</taxon>
        <taxon>Thermotogati</taxon>
        <taxon>Synergistota</taxon>
        <taxon>Synergistia</taxon>
        <taxon>Synergistales</taxon>
        <taxon>Aminobacteriaceae</taxon>
        <taxon>Aminivibrio</taxon>
    </lineage>
</organism>
<comment type="similarity">
    <text evidence="7">Belongs to the MraZ family.</text>
</comment>
<keyword evidence="6 7" id="KW-0804">Transcription</keyword>
<dbReference type="InterPro" id="IPR003444">
    <property type="entry name" value="MraZ"/>
</dbReference>
<dbReference type="PROSITE" id="PS51740">
    <property type="entry name" value="SPOVT_ABRB"/>
    <property type="match status" value="2"/>
</dbReference>
<accession>A0A4R8M1R6</accession>
<dbReference type="InterPro" id="IPR035642">
    <property type="entry name" value="MraZ_N"/>
</dbReference>
<keyword evidence="5 7" id="KW-0238">DNA-binding</keyword>